<dbReference type="PROSITE" id="PS00792">
    <property type="entry name" value="DHPS_1"/>
    <property type="match status" value="1"/>
</dbReference>
<sequence length="396" mass="40011">MLDHTSGPGSDSPVPTIGSPALPRGFFHAEGASPAGRLYLQPVGLLDGQAAAQAVVEGLALPLAGRADHAFCLIAALLRGAAGDVILRCLVSPAALRQWAASEGAGIAAEVEAVLARLSAPRPPFAGLPLGRGNALVMGILNVTPDSFSDGGDHVGFDAALAGGQAMLAAGAAILDVGGESTRPGAAPVDPQDEIARVVPVIRAFAERGAVVSVDTRNASTMEAALAAGARIVNDVTALTGDERALGVVARARAPVILMHIRGEPRTMQSDPSYASAPLDVVDWLAERLACCRAAGMDDGDLCVDPGIGFGKTVDHNLEVLEATTLLHGLGVGVLIGASRKSFIGRVADVGTPKARLPGSLAAALAAARRGADIVRVHDVGETVQALRVAAAIESA</sequence>
<dbReference type="Gene3D" id="3.20.20.20">
    <property type="entry name" value="Dihydropteroate synthase-like"/>
    <property type="match status" value="1"/>
</dbReference>
<dbReference type="PROSITE" id="PS00793">
    <property type="entry name" value="DHPS_2"/>
    <property type="match status" value="1"/>
</dbReference>
<dbReference type="PANTHER" id="PTHR20941:SF1">
    <property type="entry name" value="FOLIC ACID SYNTHESIS PROTEIN FOL1"/>
    <property type="match status" value="1"/>
</dbReference>
<keyword evidence="5 10" id="KW-0808">Transferase</keyword>
<reference evidence="10 11" key="1">
    <citation type="journal article" date="2011" name="Stand. Genomic Sci.">
        <title>Complete genome sequence of Rhodospirillum rubrum type strain (S1).</title>
        <authorList>
            <person name="Munk A.C."/>
            <person name="Copeland A."/>
            <person name="Lucas S."/>
            <person name="Lapidus A."/>
            <person name="Del Rio T.G."/>
            <person name="Barry K."/>
            <person name="Detter J.C."/>
            <person name="Hammon N."/>
            <person name="Israni S."/>
            <person name="Pitluck S."/>
            <person name="Brettin T."/>
            <person name="Bruce D."/>
            <person name="Han C."/>
            <person name="Tapia R."/>
            <person name="Gilna P."/>
            <person name="Schmutz J."/>
            <person name="Larimer F."/>
            <person name="Land M."/>
            <person name="Kyrpides N.C."/>
            <person name="Mavromatis K."/>
            <person name="Richardson P."/>
            <person name="Rohde M."/>
            <person name="Goker M."/>
            <person name="Klenk H.P."/>
            <person name="Zhang Y."/>
            <person name="Roberts G.P."/>
            <person name="Reslewic S."/>
            <person name="Schwartz D.C."/>
        </authorList>
    </citation>
    <scope>NUCLEOTIDE SEQUENCE [LARGE SCALE GENOMIC DNA]</scope>
    <source>
        <strain evidence="11">ATCC 11170 / ATH 1.1.1 / DSM 467 / LMG 4362 / NCIMB 8255 / S1</strain>
    </source>
</reference>
<evidence type="ECO:0000256" key="4">
    <source>
        <dbReference type="ARBA" id="ARBA00012458"/>
    </source>
</evidence>
<evidence type="ECO:0000256" key="1">
    <source>
        <dbReference type="ARBA" id="ARBA00000012"/>
    </source>
</evidence>
<dbReference type="eggNOG" id="COG0294">
    <property type="taxonomic scope" value="Bacteria"/>
</dbReference>
<dbReference type="GO" id="GO:0046654">
    <property type="term" value="P:tetrahydrofolate biosynthetic process"/>
    <property type="evidence" value="ECO:0007669"/>
    <property type="project" value="TreeGrafter"/>
</dbReference>
<evidence type="ECO:0000313" key="10">
    <source>
        <dbReference type="EMBL" id="ABC21900.1"/>
    </source>
</evidence>
<dbReference type="AlphaFoldDB" id="Q2RVE5"/>
<comment type="catalytic activity">
    <reaction evidence="1">
        <text>(7,8-dihydropterin-6-yl)methyl diphosphate + 4-aminobenzoate = 7,8-dihydropteroate + diphosphate</text>
        <dbReference type="Rhea" id="RHEA:19949"/>
        <dbReference type="ChEBI" id="CHEBI:17836"/>
        <dbReference type="ChEBI" id="CHEBI:17839"/>
        <dbReference type="ChEBI" id="CHEBI:33019"/>
        <dbReference type="ChEBI" id="CHEBI:72950"/>
        <dbReference type="EC" id="2.5.1.15"/>
    </reaction>
</comment>
<dbReference type="HOGENOM" id="CLU_008023_0_1_5"/>
<dbReference type="NCBIfam" id="TIGR01496">
    <property type="entry name" value="DHPS"/>
    <property type="match status" value="1"/>
</dbReference>
<evidence type="ECO:0000256" key="6">
    <source>
        <dbReference type="ARBA" id="ARBA00022723"/>
    </source>
</evidence>
<dbReference type="InterPro" id="IPR006390">
    <property type="entry name" value="DHP_synth_dom"/>
</dbReference>
<keyword evidence="8" id="KW-0289">Folate biosynthesis</keyword>
<dbReference type="RefSeq" id="WP_011388854.1">
    <property type="nucleotide sequence ID" value="NC_007643.1"/>
</dbReference>
<dbReference type="EnsemblBacteria" id="ABC21900">
    <property type="protein sequence ID" value="ABC21900"/>
    <property type="gene ID" value="Rru_A1099"/>
</dbReference>
<keyword evidence="7" id="KW-0460">Magnesium</keyword>
<dbReference type="EMBL" id="CP000230">
    <property type="protein sequence ID" value="ABC21900.1"/>
    <property type="molecule type" value="Genomic_DNA"/>
</dbReference>
<dbReference type="PATRIC" id="fig|269796.9.peg.1157"/>
<dbReference type="STRING" id="269796.Rru_A1099"/>
<evidence type="ECO:0000313" key="11">
    <source>
        <dbReference type="Proteomes" id="UP000001929"/>
    </source>
</evidence>
<dbReference type="Pfam" id="PF00809">
    <property type="entry name" value="Pterin_bind"/>
    <property type="match status" value="1"/>
</dbReference>
<keyword evidence="6" id="KW-0479">Metal-binding</keyword>
<dbReference type="GO" id="GO:0004156">
    <property type="term" value="F:dihydropteroate synthase activity"/>
    <property type="evidence" value="ECO:0007669"/>
    <property type="project" value="UniProtKB-EC"/>
</dbReference>
<accession>Q2RVE5</accession>
<dbReference type="KEGG" id="rru:Rru_A1099"/>
<comment type="pathway">
    <text evidence="3">Cofactor biosynthesis; tetrahydrofolate biosynthesis; 7,8-dihydrofolate from 2-amino-4-hydroxy-6-hydroxymethyl-7,8-dihydropteridine diphosphate and 4-aminobenzoate: step 1/2.</text>
</comment>
<dbReference type="PROSITE" id="PS50972">
    <property type="entry name" value="PTERIN_BINDING"/>
    <property type="match status" value="1"/>
</dbReference>
<dbReference type="Proteomes" id="UP000001929">
    <property type="component" value="Chromosome"/>
</dbReference>
<dbReference type="SUPFAM" id="SSF51717">
    <property type="entry name" value="Dihydropteroate synthetase-like"/>
    <property type="match status" value="1"/>
</dbReference>
<evidence type="ECO:0000256" key="2">
    <source>
        <dbReference type="ARBA" id="ARBA00001946"/>
    </source>
</evidence>
<keyword evidence="11" id="KW-1185">Reference proteome</keyword>
<dbReference type="PhylomeDB" id="Q2RVE5"/>
<dbReference type="EC" id="2.5.1.15" evidence="4"/>
<feature type="domain" description="Pterin-binding" evidence="9">
    <location>
        <begin position="135"/>
        <end position="388"/>
    </location>
</feature>
<proteinExistence type="predicted"/>
<dbReference type="InterPro" id="IPR000489">
    <property type="entry name" value="Pterin-binding_dom"/>
</dbReference>
<comment type="cofactor">
    <cofactor evidence="2">
        <name>Mg(2+)</name>
        <dbReference type="ChEBI" id="CHEBI:18420"/>
    </cofactor>
</comment>
<dbReference type="InterPro" id="IPR045031">
    <property type="entry name" value="DHP_synth-like"/>
</dbReference>
<dbReference type="GO" id="GO:0046656">
    <property type="term" value="P:folic acid biosynthetic process"/>
    <property type="evidence" value="ECO:0007669"/>
    <property type="project" value="UniProtKB-KW"/>
</dbReference>
<dbReference type="SMR" id="Q2RVE5"/>
<organism evidence="10 11">
    <name type="scientific">Rhodospirillum rubrum (strain ATCC 11170 / ATH 1.1.1 / DSM 467 / LMG 4362 / NCIMB 8255 / S1)</name>
    <dbReference type="NCBI Taxonomy" id="269796"/>
    <lineage>
        <taxon>Bacteria</taxon>
        <taxon>Pseudomonadati</taxon>
        <taxon>Pseudomonadota</taxon>
        <taxon>Alphaproteobacteria</taxon>
        <taxon>Rhodospirillales</taxon>
        <taxon>Rhodospirillaceae</taxon>
        <taxon>Rhodospirillum</taxon>
    </lineage>
</organism>
<dbReference type="InterPro" id="IPR011005">
    <property type="entry name" value="Dihydropteroate_synth-like_sf"/>
</dbReference>
<dbReference type="GO" id="GO:0005829">
    <property type="term" value="C:cytosol"/>
    <property type="evidence" value="ECO:0007669"/>
    <property type="project" value="TreeGrafter"/>
</dbReference>
<dbReference type="PANTHER" id="PTHR20941">
    <property type="entry name" value="FOLATE SYNTHESIS PROTEINS"/>
    <property type="match status" value="1"/>
</dbReference>
<evidence type="ECO:0000259" key="9">
    <source>
        <dbReference type="PROSITE" id="PS50972"/>
    </source>
</evidence>
<dbReference type="GO" id="GO:0046872">
    <property type="term" value="F:metal ion binding"/>
    <property type="evidence" value="ECO:0007669"/>
    <property type="project" value="UniProtKB-KW"/>
</dbReference>
<dbReference type="CDD" id="cd00739">
    <property type="entry name" value="DHPS"/>
    <property type="match status" value="1"/>
</dbReference>
<evidence type="ECO:0000256" key="3">
    <source>
        <dbReference type="ARBA" id="ARBA00004763"/>
    </source>
</evidence>
<name>Q2RVE5_RHORT</name>
<evidence type="ECO:0000256" key="8">
    <source>
        <dbReference type="ARBA" id="ARBA00022909"/>
    </source>
</evidence>
<evidence type="ECO:0000256" key="5">
    <source>
        <dbReference type="ARBA" id="ARBA00022679"/>
    </source>
</evidence>
<gene>
    <name evidence="10" type="ordered locus">Rru_A1099</name>
</gene>
<evidence type="ECO:0000256" key="7">
    <source>
        <dbReference type="ARBA" id="ARBA00022842"/>
    </source>
</evidence>
<protein>
    <recommendedName>
        <fullName evidence="4">dihydropteroate synthase</fullName>
        <ecNumber evidence="4">2.5.1.15</ecNumber>
    </recommendedName>
</protein>